<feature type="transmembrane region" description="Helical" evidence="1">
    <location>
        <begin position="52"/>
        <end position="72"/>
    </location>
</feature>
<protein>
    <submittedName>
        <fullName evidence="2">Uncharacterized protein</fullName>
    </submittedName>
</protein>
<proteinExistence type="predicted"/>
<sequence length="140" mass="15818">MATEEGIPRLSHYRKPVRFSRYLLWLGLLAYTVFVPTFEGGVLPVFSMSDPVWIAVLLSMVVAFAASVWVMAKGLQGVMFDPERKYRKALIDMEPKSLLRMAEHYPELSADERRVLRSALNHKCPGWSEAVTGDTRSALS</sequence>
<evidence type="ECO:0000313" key="3">
    <source>
        <dbReference type="Proteomes" id="UP000313645"/>
    </source>
</evidence>
<name>A0ABY1ZPC3_9GAMM</name>
<comment type="caution">
    <text evidence="2">The sequence shown here is derived from an EMBL/GenBank/DDBJ whole genome shotgun (WGS) entry which is preliminary data.</text>
</comment>
<keyword evidence="1" id="KW-1133">Transmembrane helix</keyword>
<dbReference type="RefSeq" id="WP_131480446.1">
    <property type="nucleotide sequence ID" value="NZ_SJDL01000008.1"/>
</dbReference>
<reference evidence="2 3" key="1">
    <citation type="submission" date="2019-02" db="EMBL/GenBank/DDBJ databases">
        <title>Marinobacter halodurans sp. nov., a marine bacterium isolated from sea tidal flat.</title>
        <authorList>
            <person name="Yoo Y."/>
            <person name="Lee D.W."/>
            <person name="Kim B.S."/>
            <person name="Kim J.-J."/>
        </authorList>
    </citation>
    <scope>NUCLEOTIDE SEQUENCE [LARGE SCALE GENOMIC DNA]</scope>
    <source>
        <strain evidence="2 3">YJ-S3-2</strain>
    </source>
</reference>
<evidence type="ECO:0000256" key="1">
    <source>
        <dbReference type="SAM" id="Phobius"/>
    </source>
</evidence>
<keyword evidence="3" id="KW-1185">Reference proteome</keyword>
<feature type="transmembrane region" description="Helical" evidence="1">
    <location>
        <begin position="22"/>
        <end position="46"/>
    </location>
</feature>
<gene>
    <name evidence="2" type="ORF">EZI54_07075</name>
</gene>
<dbReference type="Proteomes" id="UP000313645">
    <property type="component" value="Unassembled WGS sequence"/>
</dbReference>
<keyword evidence="1" id="KW-0472">Membrane</keyword>
<dbReference type="EMBL" id="SJDL01000008">
    <property type="protein sequence ID" value="TBW57413.1"/>
    <property type="molecule type" value="Genomic_DNA"/>
</dbReference>
<evidence type="ECO:0000313" key="2">
    <source>
        <dbReference type="EMBL" id="TBW57413.1"/>
    </source>
</evidence>
<organism evidence="2 3">
    <name type="scientific">Marinobacter halodurans</name>
    <dbReference type="NCBI Taxonomy" id="2528979"/>
    <lineage>
        <taxon>Bacteria</taxon>
        <taxon>Pseudomonadati</taxon>
        <taxon>Pseudomonadota</taxon>
        <taxon>Gammaproteobacteria</taxon>
        <taxon>Pseudomonadales</taxon>
        <taxon>Marinobacteraceae</taxon>
        <taxon>Marinobacter</taxon>
    </lineage>
</organism>
<accession>A0ABY1ZPC3</accession>
<keyword evidence="1" id="KW-0812">Transmembrane</keyword>